<gene>
    <name evidence="2" type="ORF">CTI12_AA029500</name>
</gene>
<dbReference type="EMBL" id="PKPP01000206">
    <property type="protein sequence ID" value="PWA95985.1"/>
    <property type="molecule type" value="Genomic_DNA"/>
</dbReference>
<feature type="compositionally biased region" description="Polar residues" evidence="1">
    <location>
        <begin position="62"/>
        <end position="79"/>
    </location>
</feature>
<dbReference type="PANTHER" id="PTHR44137">
    <property type="entry name" value="BNAC03G44070D PROTEIN"/>
    <property type="match status" value="1"/>
</dbReference>
<organism evidence="2 3">
    <name type="scientific">Artemisia annua</name>
    <name type="common">Sweet wormwood</name>
    <dbReference type="NCBI Taxonomy" id="35608"/>
    <lineage>
        <taxon>Eukaryota</taxon>
        <taxon>Viridiplantae</taxon>
        <taxon>Streptophyta</taxon>
        <taxon>Embryophyta</taxon>
        <taxon>Tracheophyta</taxon>
        <taxon>Spermatophyta</taxon>
        <taxon>Magnoliopsida</taxon>
        <taxon>eudicotyledons</taxon>
        <taxon>Gunneridae</taxon>
        <taxon>Pentapetalae</taxon>
        <taxon>asterids</taxon>
        <taxon>campanulids</taxon>
        <taxon>Asterales</taxon>
        <taxon>Asteraceae</taxon>
        <taxon>Asteroideae</taxon>
        <taxon>Anthemideae</taxon>
        <taxon>Artemisiinae</taxon>
        <taxon>Artemisia</taxon>
    </lineage>
</organism>
<dbReference type="STRING" id="35608.A0A2U1QD93"/>
<dbReference type="Proteomes" id="UP000245207">
    <property type="component" value="Unassembled WGS sequence"/>
</dbReference>
<evidence type="ECO:0000313" key="3">
    <source>
        <dbReference type="Proteomes" id="UP000245207"/>
    </source>
</evidence>
<reference evidence="2 3" key="1">
    <citation type="journal article" date="2018" name="Mol. Plant">
        <title>The genome of Artemisia annua provides insight into the evolution of Asteraceae family and artemisinin biosynthesis.</title>
        <authorList>
            <person name="Shen Q."/>
            <person name="Zhang L."/>
            <person name="Liao Z."/>
            <person name="Wang S."/>
            <person name="Yan T."/>
            <person name="Shi P."/>
            <person name="Liu M."/>
            <person name="Fu X."/>
            <person name="Pan Q."/>
            <person name="Wang Y."/>
            <person name="Lv Z."/>
            <person name="Lu X."/>
            <person name="Zhang F."/>
            <person name="Jiang W."/>
            <person name="Ma Y."/>
            <person name="Chen M."/>
            <person name="Hao X."/>
            <person name="Li L."/>
            <person name="Tang Y."/>
            <person name="Lv G."/>
            <person name="Zhou Y."/>
            <person name="Sun X."/>
            <person name="Brodelius P.E."/>
            <person name="Rose J.K.C."/>
            <person name="Tang K."/>
        </authorList>
    </citation>
    <scope>NUCLEOTIDE SEQUENCE [LARGE SCALE GENOMIC DNA]</scope>
    <source>
        <strain evidence="3">cv. Huhao1</strain>
        <tissue evidence="2">Leaf</tissue>
    </source>
</reference>
<accession>A0A2U1QD93</accession>
<proteinExistence type="predicted"/>
<evidence type="ECO:0000256" key="1">
    <source>
        <dbReference type="SAM" id="MobiDB-lite"/>
    </source>
</evidence>
<protein>
    <submittedName>
        <fullName evidence="2">Uncharacterized protein</fullName>
    </submittedName>
</protein>
<name>A0A2U1QD93_ARTAN</name>
<comment type="caution">
    <text evidence="2">The sequence shown here is derived from an EMBL/GenBank/DDBJ whole genome shotgun (WGS) entry which is preliminary data.</text>
</comment>
<dbReference type="AlphaFoldDB" id="A0A2U1QD93"/>
<dbReference type="PANTHER" id="PTHR44137:SF32">
    <property type="entry name" value="DNAJ HEAT SHOCK AMINO-TERMINAL DOMAIN PROTEIN"/>
    <property type="match status" value="1"/>
</dbReference>
<feature type="region of interest" description="Disordered" evidence="1">
    <location>
        <begin position="48"/>
        <end position="121"/>
    </location>
</feature>
<evidence type="ECO:0000313" key="2">
    <source>
        <dbReference type="EMBL" id="PWA95985.1"/>
    </source>
</evidence>
<keyword evidence="3" id="KW-1185">Reference proteome</keyword>
<sequence length="173" mass="18440">MKRQGRKNSLNVKGAMKFALKAQNLFPGLEGISQLLAVLDVHVAAENKATKKKTVSQKDETNGTAKTVPTSVPSSSNEQIAPETSKVKGSRKKNKVDGTTKVGPTSAPASSNEQIVPETTPGSCLTEVKTCQEKDKVNGTTKTGPTSIALPATKQMTPKMFWTVCNHEMQTAV</sequence>